<proteinExistence type="predicted"/>
<feature type="chain" id="PRO_5001491345" evidence="1">
    <location>
        <begin position="22"/>
        <end position="148"/>
    </location>
</feature>
<name>A0A016TQQ0_9BILA</name>
<dbReference type="EMBL" id="JARK01001420">
    <property type="protein sequence ID" value="EYC04972.1"/>
    <property type="molecule type" value="Genomic_DNA"/>
</dbReference>
<dbReference type="Proteomes" id="UP000024635">
    <property type="component" value="Unassembled WGS sequence"/>
</dbReference>
<keyword evidence="3" id="KW-1185">Reference proteome</keyword>
<dbReference type="AlphaFoldDB" id="A0A016TQQ0"/>
<evidence type="ECO:0000313" key="3">
    <source>
        <dbReference type="Proteomes" id="UP000024635"/>
    </source>
</evidence>
<sequence length="148" mass="16487">MARITRFLLLLLMAVVGLLDAAPKQHVFGFGKRAAEALGDSEVDWNSVSKRVNFQSGQFTMGFGKRGLNKQFTMGFGKRIPDEEPQREEDMDKRGTSVFTKGLGKRLYGLNNLPGLRTIQYMGLGKRAVLSNQAAAHLQRFNLGLGRR</sequence>
<reference evidence="3" key="1">
    <citation type="journal article" date="2015" name="Nat. Genet.">
        <title>The genome and transcriptome of the zoonotic hookworm Ancylostoma ceylanicum identify infection-specific gene families.</title>
        <authorList>
            <person name="Schwarz E.M."/>
            <person name="Hu Y."/>
            <person name="Antoshechkin I."/>
            <person name="Miller M.M."/>
            <person name="Sternberg P.W."/>
            <person name="Aroian R.V."/>
        </authorList>
    </citation>
    <scope>NUCLEOTIDE SEQUENCE</scope>
    <source>
        <strain evidence="3">HY135</strain>
    </source>
</reference>
<accession>A0A016TQQ0</accession>
<gene>
    <name evidence="2" type="primary">Acey_s0084.g1702</name>
    <name evidence="2" type="synonym">Acey-nlp-6</name>
    <name evidence="2" type="ORF">Y032_0084g1702</name>
</gene>
<keyword evidence="1" id="KW-0732">Signal</keyword>
<evidence type="ECO:0000313" key="2">
    <source>
        <dbReference type="EMBL" id="EYC04972.1"/>
    </source>
</evidence>
<organism evidence="2 3">
    <name type="scientific">Ancylostoma ceylanicum</name>
    <dbReference type="NCBI Taxonomy" id="53326"/>
    <lineage>
        <taxon>Eukaryota</taxon>
        <taxon>Metazoa</taxon>
        <taxon>Ecdysozoa</taxon>
        <taxon>Nematoda</taxon>
        <taxon>Chromadorea</taxon>
        <taxon>Rhabditida</taxon>
        <taxon>Rhabditina</taxon>
        <taxon>Rhabditomorpha</taxon>
        <taxon>Strongyloidea</taxon>
        <taxon>Ancylostomatidae</taxon>
        <taxon>Ancylostomatinae</taxon>
        <taxon>Ancylostoma</taxon>
    </lineage>
</organism>
<evidence type="ECO:0000256" key="1">
    <source>
        <dbReference type="SAM" id="SignalP"/>
    </source>
</evidence>
<comment type="caution">
    <text evidence="2">The sequence shown here is derived from an EMBL/GenBank/DDBJ whole genome shotgun (WGS) entry which is preliminary data.</text>
</comment>
<dbReference type="OrthoDB" id="10067964at2759"/>
<feature type="signal peptide" evidence="1">
    <location>
        <begin position="1"/>
        <end position="21"/>
    </location>
</feature>
<protein>
    <submittedName>
        <fullName evidence="2">Uncharacterized protein</fullName>
    </submittedName>
</protein>